<comment type="caution">
    <text evidence="2">The sequence shown here is derived from an EMBL/GenBank/DDBJ whole genome shotgun (WGS) entry which is preliminary data.</text>
</comment>
<proteinExistence type="predicted"/>
<evidence type="ECO:0000313" key="2">
    <source>
        <dbReference type="EMBL" id="RVT50589.1"/>
    </source>
</evidence>
<organism evidence="2 3">
    <name type="scientific">Rubrivivax albus</name>
    <dbReference type="NCBI Taxonomy" id="2499835"/>
    <lineage>
        <taxon>Bacteria</taxon>
        <taxon>Pseudomonadati</taxon>
        <taxon>Pseudomonadota</taxon>
        <taxon>Betaproteobacteria</taxon>
        <taxon>Burkholderiales</taxon>
        <taxon>Sphaerotilaceae</taxon>
        <taxon>Rubrivivax</taxon>
    </lineage>
</organism>
<dbReference type="InterPro" id="IPR019613">
    <property type="entry name" value="DUF4198"/>
</dbReference>
<sequence length="326" mass="34720">MLRITAWVWPSSRPSRACMAAPHLPGHATATMRSASSCRPANTSQAPRRSARAGDPSAPIRAPPSTTWERSLFERPHRLILLALAMGAGTASAHDFLLLPSAFRVDGTQPITLQATVASSFPTPEIVVPADRTERLAAFGPGQPQLRITGPVDKGLQLEVRGAQAGILVATAAIKPRDVDYAEDRIPLILGEYRVAPAAAAAVEALPRPRTWQVVSRRFAKATVCVADCRDRSAAERPTGVALEFVAAAGVSATYILLADGLPLVNHPVDLVDRQGHRAHLATDEKGKVDLGEAPRGPSMLFAARLQPPAGSGRFLLDLSTFVLDR</sequence>
<dbReference type="EMBL" id="SACT01000005">
    <property type="protein sequence ID" value="RVT50589.1"/>
    <property type="molecule type" value="Genomic_DNA"/>
</dbReference>
<protein>
    <submittedName>
        <fullName evidence="2">DUF4198 domain-containing protein</fullName>
    </submittedName>
</protein>
<evidence type="ECO:0000313" key="3">
    <source>
        <dbReference type="Proteomes" id="UP000288178"/>
    </source>
</evidence>
<name>A0A437JTU1_9BURK</name>
<feature type="compositionally biased region" description="Polar residues" evidence="1">
    <location>
        <begin position="31"/>
        <end position="47"/>
    </location>
</feature>
<feature type="region of interest" description="Disordered" evidence="1">
    <location>
        <begin position="30"/>
        <end position="65"/>
    </location>
</feature>
<keyword evidence="3" id="KW-1185">Reference proteome</keyword>
<evidence type="ECO:0000256" key="1">
    <source>
        <dbReference type="SAM" id="MobiDB-lite"/>
    </source>
</evidence>
<accession>A0A437JTU1</accession>
<reference evidence="2 3" key="1">
    <citation type="submission" date="2019-01" db="EMBL/GenBank/DDBJ databases">
        <authorList>
            <person name="Chen W.-M."/>
        </authorList>
    </citation>
    <scope>NUCLEOTIDE SEQUENCE [LARGE SCALE GENOMIC DNA]</scope>
    <source>
        <strain evidence="2 3">ICH-3</strain>
    </source>
</reference>
<dbReference type="AlphaFoldDB" id="A0A437JTU1"/>
<dbReference type="Pfam" id="PF10670">
    <property type="entry name" value="DUF4198"/>
    <property type="match status" value="1"/>
</dbReference>
<gene>
    <name evidence="2" type="ORF">ENE75_16475</name>
</gene>
<dbReference type="Proteomes" id="UP000288178">
    <property type="component" value="Unassembled WGS sequence"/>
</dbReference>